<dbReference type="SUPFAM" id="SSF53383">
    <property type="entry name" value="PLP-dependent transferases"/>
    <property type="match status" value="1"/>
</dbReference>
<evidence type="ECO:0000256" key="1">
    <source>
        <dbReference type="ARBA" id="ARBA00022898"/>
    </source>
</evidence>
<dbReference type="GO" id="GO:0008483">
    <property type="term" value="F:transaminase activity"/>
    <property type="evidence" value="ECO:0007669"/>
    <property type="project" value="UniProtKB-KW"/>
</dbReference>
<gene>
    <name evidence="4" type="ORF">OMW55_06800</name>
</gene>
<dbReference type="Gene3D" id="3.40.640.10">
    <property type="entry name" value="Type I PLP-dependent aspartate aminotransferase-like (Major domain)"/>
    <property type="match status" value="1"/>
</dbReference>
<sequence>MTVPFLDLQAAYLELRAEIGEAMDRVLASGWYVGGPEIAGFEAAFAAYCGAGHCVGVGNGLDALHLALRAMNVGSGDEVIVASNGYIATVLAVSMVGATPVLVEPDARTHNLDPGRVEAALTPRTKVILPTHLYGQPADLDPLLELARRYGLRLLEDAAQAHGARYKGRRVGAHGDAVAWSFYPSKNLGALGDAGAVTTDDPVLAERIRTLGNYGSHRRYVNEVRGVNSRLDPVQAAVLTVKLRHLNEWNGRRAVIAGHYRTALAASGLELPFVPDWADPAWHLFVVQADAREALQAGLTEAGVQSLTHYPIPPHRQQAYRDLALPAGSLPVAERLAQRVLSLPIGPHMSATQVDAVVGAVATAMQRRAA</sequence>
<dbReference type="Proteomes" id="UP001526246">
    <property type="component" value="Unassembled WGS sequence"/>
</dbReference>
<dbReference type="CDD" id="cd00616">
    <property type="entry name" value="AHBA_syn"/>
    <property type="match status" value="1"/>
</dbReference>
<dbReference type="PIRSF" id="PIRSF000390">
    <property type="entry name" value="PLP_StrS"/>
    <property type="match status" value="1"/>
</dbReference>
<keyword evidence="4" id="KW-0808">Transferase</keyword>
<keyword evidence="1 3" id="KW-0663">Pyridoxal phosphate</keyword>
<dbReference type="Gene3D" id="3.90.1150.10">
    <property type="entry name" value="Aspartate Aminotransferase, domain 1"/>
    <property type="match status" value="1"/>
</dbReference>
<dbReference type="InterPro" id="IPR015422">
    <property type="entry name" value="PyrdxlP-dep_Trfase_small"/>
</dbReference>
<keyword evidence="4" id="KW-0032">Aminotransferase</keyword>
<evidence type="ECO:0000313" key="4">
    <source>
        <dbReference type="EMBL" id="MCW3797510.1"/>
    </source>
</evidence>
<evidence type="ECO:0000313" key="5">
    <source>
        <dbReference type="Proteomes" id="UP001526246"/>
    </source>
</evidence>
<proteinExistence type="inferred from homology"/>
<protein>
    <submittedName>
        <fullName evidence="4">DegT/DnrJ/EryC1/StrS family aminotransferase</fullName>
    </submittedName>
</protein>
<name>A0ABT3JEL2_9SPHN</name>
<comment type="similarity">
    <text evidence="2 3">Belongs to the DegT/DnrJ/EryC1 family.</text>
</comment>
<dbReference type="InterPro" id="IPR015421">
    <property type="entry name" value="PyrdxlP-dep_Trfase_major"/>
</dbReference>
<dbReference type="RefSeq" id="WP_264881781.1">
    <property type="nucleotide sequence ID" value="NZ_JAPDOB010000001.1"/>
</dbReference>
<dbReference type="PANTHER" id="PTHR30244:SF36">
    <property type="entry name" value="3-OXO-GLUCOSE-6-PHOSPHATE:GLUTAMATE AMINOTRANSFERASE"/>
    <property type="match status" value="1"/>
</dbReference>
<dbReference type="EMBL" id="JAPDOB010000001">
    <property type="protein sequence ID" value="MCW3797510.1"/>
    <property type="molecule type" value="Genomic_DNA"/>
</dbReference>
<reference evidence="4 5" key="1">
    <citation type="submission" date="2022-10" db="EMBL/GenBank/DDBJ databases">
        <title>Sphingomonas sp.</title>
        <authorList>
            <person name="Jin C."/>
        </authorList>
    </citation>
    <scope>NUCLEOTIDE SEQUENCE [LARGE SCALE GENOMIC DNA]</scope>
    <source>
        <strain evidence="4 5">BN140010</strain>
    </source>
</reference>
<evidence type="ECO:0000256" key="2">
    <source>
        <dbReference type="ARBA" id="ARBA00037999"/>
    </source>
</evidence>
<dbReference type="Pfam" id="PF01041">
    <property type="entry name" value="DegT_DnrJ_EryC1"/>
    <property type="match status" value="1"/>
</dbReference>
<accession>A0ABT3JEL2</accession>
<organism evidence="4 5">
    <name type="scientific">Sphingomonas arvum</name>
    <dbReference type="NCBI Taxonomy" id="2992113"/>
    <lineage>
        <taxon>Bacteria</taxon>
        <taxon>Pseudomonadati</taxon>
        <taxon>Pseudomonadota</taxon>
        <taxon>Alphaproteobacteria</taxon>
        <taxon>Sphingomonadales</taxon>
        <taxon>Sphingomonadaceae</taxon>
        <taxon>Sphingomonas</taxon>
    </lineage>
</organism>
<dbReference type="PANTHER" id="PTHR30244">
    <property type="entry name" value="TRANSAMINASE"/>
    <property type="match status" value="1"/>
</dbReference>
<keyword evidence="5" id="KW-1185">Reference proteome</keyword>
<comment type="caution">
    <text evidence="4">The sequence shown here is derived from an EMBL/GenBank/DDBJ whole genome shotgun (WGS) entry which is preliminary data.</text>
</comment>
<dbReference type="InterPro" id="IPR015424">
    <property type="entry name" value="PyrdxlP-dep_Trfase"/>
</dbReference>
<evidence type="ECO:0000256" key="3">
    <source>
        <dbReference type="RuleBase" id="RU004508"/>
    </source>
</evidence>
<dbReference type="InterPro" id="IPR000653">
    <property type="entry name" value="DegT/StrS_aminotransferase"/>
</dbReference>